<feature type="compositionally biased region" description="Polar residues" evidence="1">
    <location>
        <begin position="382"/>
        <end position="395"/>
    </location>
</feature>
<protein>
    <submittedName>
        <fullName evidence="3">Uncharacterized protein</fullName>
    </submittedName>
</protein>
<keyword evidence="2" id="KW-1133">Transmembrane helix</keyword>
<feature type="transmembrane region" description="Helical" evidence="2">
    <location>
        <begin position="28"/>
        <end position="52"/>
    </location>
</feature>
<evidence type="ECO:0000256" key="2">
    <source>
        <dbReference type="SAM" id="Phobius"/>
    </source>
</evidence>
<proteinExistence type="predicted"/>
<keyword evidence="4" id="KW-1185">Reference proteome</keyword>
<evidence type="ECO:0000313" key="3">
    <source>
        <dbReference type="EMBL" id="KAF2490196.1"/>
    </source>
</evidence>
<sequence>MLGDDFEPLRNDASPPSPASFSGFIPGFGYPFAILAIIILVTATYAHAHVLARWRSAMSRRMSDALFASKARLSATTLAILGLLACAFQLCRQLLRWLGAVAHAIADTFRYCDAILRCTTTAFFGFVPVASQRFRFLYQWPGKVSRRTVDALRCFKAKLSRKMKPKSHHSLPTCSRLVHAAHQDSSPEVSIWVPRSGRATQDDILNLGLDQDALDLLTHAKKAFGMFRDPTTVWREFRDHYIFVLFPAVKEVRRLRLINDLDAMLVHLKKQSLRRAERKARFQAEWAQRKADEVAESDAFWFQYYAPKPKVPPAPEENPPEGALSRGRNMRISRRKPQEFTKREELPAQHHGSGKESSDAKDAIKSKKISLERRHVEGASVLDQNSKIKSPQAQTPAAEPTKAHSIPEKVIQADIETPGRSKFRRLRRTQKRTPKTQPTAQKPVANAVIQDASVVVSESSYHSNIKPPDVNFTTKQDALFQQDAAVGFTLAEPCQVIQKHASESQIDNVNSARSTSDLIQWREPVSLDEDTESEHSDTETEDDDGVAEIVSTDIGWEIETRLAALLKCMGLPPSNPPPVSAAPPAVDTHALADVPNVPTSTASLSPVSNAVPTSSSHVTGVEESDESTAALDAEQSSQSIGPIIDFSTMSIGVSDDFQYPAVHRIFEREYVPSDEAEDPQPKIEEAAPTVMAPPKAPESPPASATTDQIVQTYAPSSVPSIPTISPIQTPDMSKHIAQHLNSSTAPPALPSLGLAQASIPAPYIGIPLPSNVASAAGVGGAPTAFGTPQNTYTQAPDLKTPAEDMDNARMVYADDDAGAALSNSQPDQDEGDSSSMFGLEGNAANADTNTQADGATTSLLSSESRPAGEQISGMQEPSNPPKHSDNYMDGFQFEGDTEMDAVQPPNEDLQMAESDGVAEPSPAGPQGPALPPLQTPGANAIFDSSPTRAEAPALSNYQWPFGKLGLPAQQNEADAHRAGPSVAQELPRGDRTQENQDMTDALTKDEDAPVFGQPPVQPQSIPETPASMEAVNMADASAKDEDSPRSSQYEHPPPPTSGMPAGMEAANMDDASTQEEDAPMSSQPQNQTQPTSEIPAGMETQPAFPNVVVPSASSDTILPAFQAASSYASSASSEPLQEKSTQRPSMSAGVTDRARMERRVDKGKARAVSPTRPNAFGLAPILEEEELEEAEAVDADSEDTIPQLEPFHIPGVVAEYLPVRQSRLEDIFEILDEANDRLHTGYSQNFLSIIARTMEREFSARWLNDSSVPMPISRSRYNGKIQEQISHLFQNTPSMDSDVLLEFLRNKAITVEDQDALKEAADPNNRNIAAPSSTALAPPPADPIVNLQVPPNHIEGIKFGEERIRRLTALFCALKKGNETYTTNFSKSRLIEWARSREEPLARQTLKSPESDRKDEYKKAMLQEYGGIEIGSRNYYLTIYSEFQAYLASHFDVKMILEQREEAEALDKALHEDSKATMEEDSGAQAQMLKDRKAQKESTEAKARPDQSPPSEDQSSTHDEDDDHELKHKSSDGQASADTDTPKRASTEQLAKRRVRPLKGQSSTGSAQPPAPPAIAPAPQPAQQATADDEDPEDYFADKYGDAEEFC</sequence>
<dbReference type="PANTHER" id="PTHR24216">
    <property type="entry name" value="PAXILLIN-RELATED"/>
    <property type="match status" value="1"/>
</dbReference>
<feature type="compositionally biased region" description="Basic and acidic residues" evidence="1">
    <location>
        <begin position="1152"/>
        <end position="1164"/>
    </location>
</feature>
<dbReference type="EMBL" id="MU004197">
    <property type="protein sequence ID" value="KAF2490196.1"/>
    <property type="molecule type" value="Genomic_DNA"/>
</dbReference>
<dbReference type="PANTHER" id="PTHR24216:SF65">
    <property type="entry name" value="PAXILLIN-LIKE PROTEIN 1"/>
    <property type="match status" value="1"/>
</dbReference>
<feature type="region of interest" description="Disordered" evidence="1">
    <location>
        <begin position="597"/>
        <end position="636"/>
    </location>
</feature>
<feature type="compositionally biased region" description="Polar residues" evidence="1">
    <location>
        <begin position="597"/>
        <end position="618"/>
    </location>
</feature>
<feature type="compositionally biased region" description="Low complexity" evidence="1">
    <location>
        <begin position="1081"/>
        <end position="1092"/>
    </location>
</feature>
<feature type="region of interest" description="Disordered" evidence="1">
    <location>
        <begin position="1473"/>
        <end position="1607"/>
    </location>
</feature>
<evidence type="ECO:0000313" key="4">
    <source>
        <dbReference type="Proteomes" id="UP000799750"/>
    </source>
</evidence>
<keyword evidence="2" id="KW-0812">Transmembrane</keyword>
<reference evidence="3" key="1">
    <citation type="journal article" date="2020" name="Stud. Mycol.">
        <title>101 Dothideomycetes genomes: a test case for predicting lifestyles and emergence of pathogens.</title>
        <authorList>
            <person name="Haridas S."/>
            <person name="Albert R."/>
            <person name="Binder M."/>
            <person name="Bloem J."/>
            <person name="Labutti K."/>
            <person name="Salamov A."/>
            <person name="Andreopoulos B."/>
            <person name="Baker S."/>
            <person name="Barry K."/>
            <person name="Bills G."/>
            <person name="Bluhm B."/>
            <person name="Cannon C."/>
            <person name="Castanera R."/>
            <person name="Culley D."/>
            <person name="Daum C."/>
            <person name="Ezra D."/>
            <person name="Gonzalez J."/>
            <person name="Henrissat B."/>
            <person name="Kuo A."/>
            <person name="Liang C."/>
            <person name="Lipzen A."/>
            <person name="Lutzoni F."/>
            <person name="Magnuson J."/>
            <person name="Mondo S."/>
            <person name="Nolan M."/>
            <person name="Ohm R."/>
            <person name="Pangilinan J."/>
            <person name="Park H.-J."/>
            <person name="Ramirez L."/>
            <person name="Alfaro M."/>
            <person name="Sun H."/>
            <person name="Tritt A."/>
            <person name="Yoshinaga Y."/>
            <person name="Zwiers L.-H."/>
            <person name="Turgeon B."/>
            <person name="Goodwin S."/>
            <person name="Spatafora J."/>
            <person name="Crous P."/>
            <person name="Grigoriev I."/>
        </authorList>
    </citation>
    <scope>NUCLEOTIDE SEQUENCE</scope>
    <source>
        <strain evidence="3">CBS 269.34</strain>
    </source>
</reference>
<name>A0A6A6QDV9_9PEZI</name>
<gene>
    <name evidence="3" type="ORF">BU16DRAFT_596099</name>
</gene>
<feature type="region of interest" description="Disordered" evidence="1">
    <location>
        <begin position="909"/>
        <end position="1110"/>
    </location>
</feature>
<feature type="region of interest" description="Disordered" evidence="1">
    <location>
        <begin position="507"/>
        <end position="544"/>
    </location>
</feature>
<feature type="compositionally biased region" description="Pro residues" evidence="1">
    <location>
        <begin position="1569"/>
        <end position="1580"/>
    </location>
</feature>
<evidence type="ECO:0000256" key="1">
    <source>
        <dbReference type="SAM" id="MobiDB-lite"/>
    </source>
</evidence>
<feature type="region of interest" description="Disordered" evidence="1">
    <location>
        <begin position="819"/>
        <end position="892"/>
    </location>
</feature>
<accession>A0A6A6QDV9</accession>
<dbReference type="Proteomes" id="UP000799750">
    <property type="component" value="Unassembled WGS sequence"/>
</dbReference>
<dbReference type="OrthoDB" id="10684145at2759"/>
<feature type="compositionally biased region" description="Basic and acidic residues" evidence="1">
    <location>
        <begin position="336"/>
        <end position="377"/>
    </location>
</feature>
<feature type="compositionally biased region" description="Basic and acidic residues" evidence="1">
    <location>
        <begin position="1489"/>
        <end position="1505"/>
    </location>
</feature>
<feature type="transmembrane region" description="Helical" evidence="2">
    <location>
        <begin position="73"/>
        <end position="90"/>
    </location>
</feature>
<feature type="compositionally biased region" description="Polar residues" evidence="1">
    <location>
        <begin position="507"/>
        <end position="518"/>
    </location>
</feature>
<feature type="compositionally biased region" description="Low complexity" evidence="1">
    <location>
        <begin position="1124"/>
        <end position="1133"/>
    </location>
</feature>
<feature type="region of interest" description="Disordered" evidence="1">
    <location>
        <begin position="310"/>
        <end position="407"/>
    </location>
</feature>
<keyword evidence="2" id="KW-0472">Membrane</keyword>
<feature type="compositionally biased region" description="Low complexity" evidence="1">
    <location>
        <begin position="841"/>
        <end position="857"/>
    </location>
</feature>
<feature type="compositionally biased region" description="Basic and acidic residues" evidence="1">
    <location>
        <begin position="1596"/>
        <end position="1607"/>
    </location>
</feature>
<organism evidence="3 4">
    <name type="scientific">Lophium mytilinum</name>
    <dbReference type="NCBI Taxonomy" id="390894"/>
    <lineage>
        <taxon>Eukaryota</taxon>
        <taxon>Fungi</taxon>
        <taxon>Dikarya</taxon>
        <taxon>Ascomycota</taxon>
        <taxon>Pezizomycotina</taxon>
        <taxon>Dothideomycetes</taxon>
        <taxon>Pleosporomycetidae</taxon>
        <taxon>Mytilinidiales</taxon>
        <taxon>Mytilinidiaceae</taxon>
        <taxon>Lophium</taxon>
    </lineage>
</organism>
<feature type="compositionally biased region" description="Pro residues" evidence="1">
    <location>
        <begin position="922"/>
        <end position="934"/>
    </location>
</feature>
<feature type="region of interest" description="Disordered" evidence="1">
    <location>
        <begin position="1124"/>
        <end position="1172"/>
    </location>
</feature>